<reference evidence="35" key="1">
    <citation type="submission" date="2022-06" db="EMBL/GenBank/DDBJ databases">
        <title>PHB producers.</title>
        <authorList>
            <person name="Besaury L."/>
        </authorList>
    </citation>
    <scope>NUCLEOTIDE SEQUENCE</scope>
    <source>
        <strain evidence="35 36">SEWS6</strain>
    </source>
</reference>
<evidence type="ECO:0000256" key="8">
    <source>
        <dbReference type="ARBA" id="ARBA00022553"/>
    </source>
</evidence>
<dbReference type="GO" id="GO:0006629">
    <property type="term" value="P:lipid metabolic process"/>
    <property type="evidence" value="ECO:0007669"/>
    <property type="project" value="UniProtKB-KW"/>
</dbReference>
<comment type="catalytic activity">
    <reaction evidence="27">
        <text>NADPH + O2 + H(+) = H2O2 + NADP(+)</text>
        <dbReference type="Rhea" id="RHEA:11260"/>
        <dbReference type="ChEBI" id="CHEBI:15378"/>
        <dbReference type="ChEBI" id="CHEBI:15379"/>
        <dbReference type="ChEBI" id="CHEBI:16240"/>
        <dbReference type="ChEBI" id="CHEBI:57783"/>
        <dbReference type="ChEBI" id="CHEBI:58349"/>
        <dbReference type="EC" id="1.6.3.1"/>
    </reaction>
    <physiologicalReaction direction="left-to-right" evidence="27">
        <dbReference type="Rhea" id="RHEA:11261"/>
    </physiologicalReaction>
</comment>
<comment type="function">
    <text evidence="23">Acts as a Baeyer-Villiger monooxygenase on a broad range of substrates. Catalyzes the insertion of an oxygen atom into a carbon-carbon bond adjacent to a carbonyl, which converts ketones to esters. Active on diverse carbonyl compounds, whereas soft nucleophiles are mostly non- or poorly reactive. In contrast with other forms of FMO it is non- or poorly active on 'classical' substrates such as drugs, pesticides, and dietary components containing soft nucleophilic heteroatoms. Able to oxidize drug molecules bearing a carbonyl group on an aliphatic chain, such as nabumetone and pentoxifylline. Also, in the absence of substrates, shows slow but yet significant NADPH oxidase activity. Acts as a positive modulator of cholesterol biosynthesis as well as glucose homeostasis, promoting metabolic aging via pleiotropic effects.</text>
</comment>
<dbReference type="PRINTS" id="PR01125">
    <property type="entry name" value="FMOXYGENASE5"/>
</dbReference>
<comment type="similarity">
    <text evidence="4">Belongs to the FMO family.</text>
</comment>
<evidence type="ECO:0000256" key="7">
    <source>
        <dbReference type="ARBA" id="ARBA00022481"/>
    </source>
</evidence>
<keyword evidence="36" id="KW-1185">Reference proteome</keyword>
<gene>
    <name evidence="35" type="ORF">NIE36_06335</name>
    <name evidence="34" type="ORF">OSB80_06345</name>
</gene>
<dbReference type="RefSeq" id="WP_266257035.1">
    <property type="nucleotide sequence ID" value="NZ_JAMXWF010000004.1"/>
</dbReference>
<dbReference type="AlphaFoldDB" id="A0AAP5EM38"/>
<evidence type="ECO:0000256" key="27">
    <source>
        <dbReference type="ARBA" id="ARBA00047864"/>
    </source>
</evidence>
<dbReference type="Pfam" id="PF00743">
    <property type="entry name" value="FMO-like"/>
    <property type="match status" value="1"/>
</dbReference>
<dbReference type="SUPFAM" id="SSF51905">
    <property type="entry name" value="FAD/NAD(P)-binding domain"/>
    <property type="match status" value="2"/>
</dbReference>
<evidence type="ECO:0000256" key="11">
    <source>
        <dbReference type="ARBA" id="ARBA00022824"/>
    </source>
</evidence>
<keyword evidence="19" id="KW-0472">Membrane</keyword>
<evidence type="ECO:0000256" key="33">
    <source>
        <dbReference type="ARBA" id="ARBA00049475"/>
    </source>
</evidence>
<evidence type="ECO:0000256" key="30">
    <source>
        <dbReference type="ARBA" id="ARBA00048989"/>
    </source>
</evidence>
<evidence type="ECO:0000256" key="17">
    <source>
        <dbReference type="ARBA" id="ARBA00023033"/>
    </source>
</evidence>
<comment type="catalytic activity">
    <reaction evidence="29">
        <text>octan-3-one + NADPH + O2 + H(+) = ethyl hexanoate + NADP(+) + H2O</text>
        <dbReference type="Rhea" id="RHEA:54856"/>
        <dbReference type="ChEBI" id="CHEBI:15377"/>
        <dbReference type="ChEBI" id="CHEBI:15378"/>
        <dbReference type="ChEBI" id="CHEBI:15379"/>
        <dbReference type="ChEBI" id="CHEBI:57783"/>
        <dbReference type="ChEBI" id="CHEBI:58349"/>
        <dbReference type="ChEBI" id="CHEBI:80946"/>
        <dbReference type="ChEBI" id="CHEBI:86055"/>
    </reaction>
    <physiologicalReaction direction="left-to-right" evidence="29">
        <dbReference type="Rhea" id="RHEA:54857"/>
    </physiologicalReaction>
</comment>
<evidence type="ECO:0000256" key="28">
    <source>
        <dbReference type="ARBA" id="ARBA00047977"/>
    </source>
</evidence>
<keyword evidence="16" id="KW-0560">Oxidoreductase</keyword>
<dbReference type="FunFam" id="3.50.50.60:FF:000159">
    <property type="entry name" value="Dimethylaniline monooxygenase [N-oxide-forming]"/>
    <property type="match status" value="1"/>
</dbReference>
<comment type="catalytic activity">
    <reaction evidence="30">
        <text>(2E)-geranial + NADPH + O2 + H(+) = (1E)-2,6-dimethylhepta-1,5-dien-1-yl formate + NADP(+) + H2O</text>
        <dbReference type="Rhea" id="RHEA:54860"/>
        <dbReference type="ChEBI" id="CHEBI:15377"/>
        <dbReference type="ChEBI" id="CHEBI:15378"/>
        <dbReference type="ChEBI" id="CHEBI:15379"/>
        <dbReference type="ChEBI" id="CHEBI:16980"/>
        <dbReference type="ChEBI" id="CHEBI:57783"/>
        <dbReference type="ChEBI" id="CHEBI:58349"/>
        <dbReference type="ChEBI" id="CHEBI:138375"/>
    </reaction>
    <physiologicalReaction direction="left-to-right" evidence="30">
        <dbReference type="Rhea" id="RHEA:54861"/>
    </physiologicalReaction>
</comment>
<evidence type="ECO:0000256" key="31">
    <source>
        <dbReference type="ARBA" id="ARBA00048990"/>
    </source>
</evidence>
<dbReference type="InterPro" id="IPR050346">
    <property type="entry name" value="FMO-like"/>
</dbReference>
<keyword evidence="18" id="KW-0443">Lipid metabolism</keyword>
<comment type="catalytic activity">
    <reaction evidence="32">
        <text>N,N-dimethylaniline + NADPH + O2 + H(+) = N,N-dimethylaniline N-oxide + NADP(+) + H2O</text>
        <dbReference type="Rhea" id="RHEA:24468"/>
        <dbReference type="ChEBI" id="CHEBI:15377"/>
        <dbReference type="ChEBI" id="CHEBI:15378"/>
        <dbReference type="ChEBI" id="CHEBI:15379"/>
        <dbReference type="ChEBI" id="CHEBI:16269"/>
        <dbReference type="ChEBI" id="CHEBI:17735"/>
        <dbReference type="ChEBI" id="CHEBI:57783"/>
        <dbReference type="ChEBI" id="CHEBI:58349"/>
        <dbReference type="EC" id="1.14.13.8"/>
    </reaction>
    <physiologicalReaction direction="left-to-right" evidence="32">
        <dbReference type="Rhea" id="RHEA:24469"/>
    </physiologicalReaction>
</comment>
<dbReference type="EMBL" id="JAMXWF010000004">
    <property type="protein sequence ID" value="MDQ6406836.1"/>
    <property type="molecule type" value="Genomic_DNA"/>
</dbReference>
<dbReference type="PANTHER" id="PTHR23023">
    <property type="entry name" value="DIMETHYLANILINE MONOOXYGENASE"/>
    <property type="match status" value="1"/>
</dbReference>
<name>A0AAP5EM38_9BURK</name>
<keyword evidence="12" id="KW-0274">FAD</keyword>
<dbReference type="EMBL" id="JAPKHW010000004">
    <property type="protein sequence ID" value="MCX4145004.1"/>
    <property type="molecule type" value="Genomic_DNA"/>
</dbReference>
<evidence type="ECO:0000256" key="26">
    <source>
        <dbReference type="ARBA" id="ARBA00047855"/>
    </source>
</evidence>
<comment type="catalytic activity">
    <reaction evidence="25">
        <text>heptan-2-one + NADPH + O2 + H(+) = pentyl acetate + NADP(+) + H2O</text>
        <dbReference type="Rhea" id="RHEA:54836"/>
        <dbReference type="ChEBI" id="CHEBI:5672"/>
        <dbReference type="ChEBI" id="CHEBI:15377"/>
        <dbReference type="ChEBI" id="CHEBI:15378"/>
        <dbReference type="ChEBI" id="CHEBI:15379"/>
        <dbReference type="ChEBI" id="CHEBI:57783"/>
        <dbReference type="ChEBI" id="CHEBI:58349"/>
        <dbReference type="ChEBI" id="CHEBI:87362"/>
    </reaction>
    <physiologicalReaction direction="left-to-right" evidence="25">
        <dbReference type="Rhea" id="RHEA:54837"/>
    </physiologicalReaction>
</comment>
<dbReference type="Proteomes" id="UP001242288">
    <property type="component" value="Unassembled WGS sequence"/>
</dbReference>
<dbReference type="InterPro" id="IPR002257">
    <property type="entry name" value="Flavin_mOase_5"/>
</dbReference>
<evidence type="ECO:0000256" key="25">
    <source>
        <dbReference type="ARBA" id="ARBA00047574"/>
    </source>
</evidence>
<evidence type="ECO:0000256" key="3">
    <source>
        <dbReference type="ARBA" id="ARBA00004524"/>
    </source>
</evidence>
<evidence type="ECO:0000256" key="16">
    <source>
        <dbReference type="ARBA" id="ARBA00023002"/>
    </source>
</evidence>
<keyword evidence="15" id="KW-1133">Transmembrane helix</keyword>
<dbReference type="GO" id="GO:0050661">
    <property type="term" value="F:NADP binding"/>
    <property type="evidence" value="ECO:0007669"/>
    <property type="project" value="InterPro"/>
</dbReference>
<evidence type="ECO:0000313" key="35">
    <source>
        <dbReference type="EMBL" id="MDQ6406836.1"/>
    </source>
</evidence>
<dbReference type="PIRSF" id="PIRSF000332">
    <property type="entry name" value="FMO"/>
    <property type="match status" value="1"/>
</dbReference>
<comment type="catalytic activity">
    <reaction evidence="28">
        <text>hexan-3-one + NADPH + O2 + H(+) = ethyl butanoate + NADP(+) + H2O</text>
        <dbReference type="Rhea" id="RHEA:54844"/>
        <dbReference type="ChEBI" id="CHEBI:15377"/>
        <dbReference type="ChEBI" id="CHEBI:15378"/>
        <dbReference type="ChEBI" id="CHEBI:15379"/>
        <dbReference type="ChEBI" id="CHEBI:57783"/>
        <dbReference type="ChEBI" id="CHEBI:58349"/>
        <dbReference type="ChEBI" id="CHEBI:88764"/>
        <dbReference type="ChEBI" id="CHEBI:89891"/>
    </reaction>
    <physiologicalReaction direction="left-to-right" evidence="28">
        <dbReference type="Rhea" id="RHEA:54845"/>
    </physiologicalReaction>
</comment>
<sequence length="458" mass="51619">MSNFIYSLDKAMKEIMKNPSNSSSHLDQLPVCIIGAGSSGVTAAKSLKEKGVAFECFEIGSNIGGMWRYENDNGLSSAYRSLHIDTSRNNLGYSDYPIPDHYPDFLSHFEVLDYLEEYAEHFGVRPHIRFNSRVDKVEQESDGNWRVTLASGESKRFRAVIVANGHLWDPRWADFKGDFEGEQTHSHHYRTADPFKGKNVLVVGIGNSAVDVAVDLCKSAASTLLSTRRSAWIMPKYIMGIPTDRWSTLFSRRLRLPTRVSRTLVRWLAFMVTGDQARFGVPRPKHAVWREHATLSQELLPFCGHGWIRVKPNIKVLDGTHVIFEDGSREPVDVIIHATGYRASFPFLDRTVFEVADGQVELYRRMVAPSRPGLYMLGLVQPIGPTIPLVEIQARWLASVLAGDTVLPGEREMKNEIRAHQAEISRRYVGSARYTLEVDYRSYAKQLFGDIANGRAAA</sequence>
<comment type="catalytic activity">
    <reaction evidence="31">
        <text>heptan-4-one + NADPH + O2 + H(+) = propyl butanoate + NADP(+) + H2O</text>
        <dbReference type="Rhea" id="RHEA:54852"/>
        <dbReference type="ChEBI" id="CHEBI:15377"/>
        <dbReference type="ChEBI" id="CHEBI:15378"/>
        <dbReference type="ChEBI" id="CHEBI:15379"/>
        <dbReference type="ChEBI" id="CHEBI:57783"/>
        <dbReference type="ChEBI" id="CHEBI:58349"/>
        <dbReference type="ChEBI" id="CHEBI:89484"/>
        <dbReference type="ChEBI" id="CHEBI:89719"/>
    </reaction>
    <physiologicalReaction direction="left-to-right" evidence="31">
        <dbReference type="Rhea" id="RHEA:54853"/>
    </physiologicalReaction>
</comment>
<accession>A0AAP5EM38</accession>
<evidence type="ECO:0000256" key="22">
    <source>
        <dbReference type="ARBA" id="ARBA00033301"/>
    </source>
</evidence>
<dbReference type="EC" id="1.6.3.1" evidence="5"/>
<evidence type="ECO:0000313" key="34">
    <source>
        <dbReference type="EMBL" id="MCX4145004.1"/>
    </source>
</evidence>
<evidence type="ECO:0000256" key="13">
    <source>
        <dbReference type="ARBA" id="ARBA00022848"/>
    </source>
</evidence>
<evidence type="ECO:0000256" key="4">
    <source>
        <dbReference type="ARBA" id="ARBA00009183"/>
    </source>
</evidence>
<keyword evidence="9" id="KW-0285">Flavoprotein</keyword>
<keyword evidence="17" id="KW-0503">Monooxygenase</keyword>
<dbReference type="GO" id="GO:0004499">
    <property type="term" value="F:N,N-dimethylaniline monooxygenase activity"/>
    <property type="evidence" value="ECO:0007669"/>
    <property type="project" value="InterPro"/>
</dbReference>
<dbReference type="PRINTS" id="PR00370">
    <property type="entry name" value="FMOXYGENASE"/>
</dbReference>
<proteinExistence type="inferred from homology"/>
<dbReference type="Gene3D" id="3.50.50.60">
    <property type="entry name" value="FAD/NAD(P)-binding domain"/>
    <property type="match status" value="1"/>
</dbReference>
<comment type="cofactor">
    <cofactor evidence="1">
        <name>FAD</name>
        <dbReference type="ChEBI" id="CHEBI:57692"/>
    </cofactor>
</comment>
<organism evidence="35 37">
    <name type="scientific">Paraburkholderia madseniana</name>
    <dbReference type="NCBI Taxonomy" id="2599607"/>
    <lineage>
        <taxon>Bacteria</taxon>
        <taxon>Pseudomonadati</taxon>
        <taxon>Pseudomonadota</taxon>
        <taxon>Betaproteobacteria</taxon>
        <taxon>Burkholderiales</taxon>
        <taxon>Burkholderiaceae</taxon>
        <taxon>Paraburkholderia</taxon>
    </lineage>
</organism>
<evidence type="ECO:0000256" key="10">
    <source>
        <dbReference type="ARBA" id="ARBA00022692"/>
    </source>
</evidence>
<evidence type="ECO:0000256" key="24">
    <source>
        <dbReference type="ARBA" id="ARBA00047426"/>
    </source>
</evidence>
<evidence type="ECO:0000256" key="29">
    <source>
        <dbReference type="ARBA" id="ARBA00048459"/>
    </source>
</evidence>
<evidence type="ECO:0000256" key="32">
    <source>
        <dbReference type="ARBA" id="ARBA00049443"/>
    </source>
</evidence>
<evidence type="ECO:0000256" key="9">
    <source>
        <dbReference type="ARBA" id="ARBA00022630"/>
    </source>
</evidence>
<keyword evidence="11" id="KW-0256">Endoplasmic reticulum</keyword>
<evidence type="ECO:0000256" key="20">
    <source>
        <dbReference type="ARBA" id="ARBA00029728"/>
    </source>
</evidence>
<evidence type="ECO:0000256" key="1">
    <source>
        <dbReference type="ARBA" id="ARBA00001974"/>
    </source>
</evidence>
<evidence type="ECO:0000256" key="14">
    <source>
        <dbReference type="ARBA" id="ARBA00022857"/>
    </source>
</evidence>
<evidence type="ECO:0000256" key="21">
    <source>
        <dbReference type="ARBA" id="ARBA00033213"/>
    </source>
</evidence>
<evidence type="ECO:0000256" key="23">
    <source>
        <dbReference type="ARBA" id="ARBA00045722"/>
    </source>
</evidence>
<dbReference type="GO" id="GO:0050660">
    <property type="term" value="F:flavin adenine dinucleotide binding"/>
    <property type="evidence" value="ECO:0007669"/>
    <property type="project" value="InterPro"/>
</dbReference>
<dbReference type="Proteomes" id="UP001209412">
    <property type="component" value="Unassembled WGS sequence"/>
</dbReference>
<evidence type="ECO:0000256" key="12">
    <source>
        <dbReference type="ARBA" id="ARBA00022827"/>
    </source>
</evidence>
<evidence type="ECO:0000313" key="37">
    <source>
        <dbReference type="Proteomes" id="UP001242288"/>
    </source>
</evidence>
<evidence type="ECO:0000256" key="18">
    <source>
        <dbReference type="ARBA" id="ARBA00023098"/>
    </source>
</evidence>
<dbReference type="GO" id="GO:0016174">
    <property type="term" value="F:NAD(P)H oxidase H2O2-forming activity"/>
    <property type="evidence" value="ECO:0007669"/>
    <property type="project" value="UniProtKB-EC"/>
</dbReference>
<evidence type="ECO:0000256" key="5">
    <source>
        <dbReference type="ARBA" id="ARBA00012698"/>
    </source>
</evidence>
<comment type="catalytic activity">
    <reaction evidence="33">
        <text>octan-3-one + NADPH + O2 + H(+) = pentyl propanoate + NADP(+) + H2O</text>
        <dbReference type="Rhea" id="RHEA:54840"/>
        <dbReference type="ChEBI" id="CHEBI:15377"/>
        <dbReference type="ChEBI" id="CHEBI:15378"/>
        <dbReference type="ChEBI" id="CHEBI:15379"/>
        <dbReference type="ChEBI" id="CHEBI:57783"/>
        <dbReference type="ChEBI" id="CHEBI:58349"/>
        <dbReference type="ChEBI" id="CHEBI:80946"/>
        <dbReference type="ChEBI" id="CHEBI:87373"/>
    </reaction>
    <physiologicalReaction direction="left-to-right" evidence="33">
        <dbReference type="Rhea" id="RHEA:54841"/>
    </physiologicalReaction>
</comment>
<evidence type="ECO:0000256" key="6">
    <source>
        <dbReference type="ARBA" id="ARBA00019213"/>
    </source>
</evidence>
<protein>
    <recommendedName>
        <fullName evidence="6">Flavin-containing monooxygenase 5</fullName>
        <ecNumber evidence="5">1.6.3.1</ecNumber>
    </recommendedName>
    <alternativeName>
        <fullName evidence="22">Dimethylaniline monooxygenase [N-oxide-forming] 5</fullName>
    </alternativeName>
    <alternativeName>
        <fullName evidence="20">Dimethylaniline oxidase 5</fullName>
    </alternativeName>
    <alternativeName>
        <fullName evidence="21">NADPH oxidase</fullName>
    </alternativeName>
</protein>
<dbReference type="InterPro" id="IPR000960">
    <property type="entry name" value="Flavin_mOase"/>
</dbReference>
<comment type="catalytic activity">
    <reaction evidence="24">
        <text>hexan-3-one + NADPH + O2 + H(+) = propyl propanoate + NADP(+) + H2O</text>
        <dbReference type="Rhea" id="RHEA:54848"/>
        <dbReference type="ChEBI" id="CHEBI:15377"/>
        <dbReference type="ChEBI" id="CHEBI:15378"/>
        <dbReference type="ChEBI" id="CHEBI:15379"/>
        <dbReference type="ChEBI" id="CHEBI:57783"/>
        <dbReference type="ChEBI" id="CHEBI:58349"/>
        <dbReference type="ChEBI" id="CHEBI:89828"/>
        <dbReference type="ChEBI" id="CHEBI:89891"/>
    </reaction>
    <physiologicalReaction direction="left-to-right" evidence="24">
        <dbReference type="Rhea" id="RHEA:54849"/>
    </physiologicalReaction>
</comment>
<keyword evidence="14" id="KW-0521">NADP</keyword>
<keyword evidence="8" id="KW-0597">Phosphoprotein</keyword>
<comment type="subcellular location">
    <subcellularLocation>
        <location evidence="2">Endoplasmic reticulum membrane</location>
        <topology evidence="2">Single-pass membrane protein</topology>
    </subcellularLocation>
    <subcellularLocation>
        <location evidence="3">Microsome membrane</location>
    </subcellularLocation>
</comment>
<keyword evidence="13" id="KW-0492">Microsome</keyword>
<keyword evidence="7" id="KW-0488">Methylation</keyword>
<comment type="caution">
    <text evidence="35">The sequence shown here is derived from an EMBL/GenBank/DDBJ whole genome shotgun (WGS) entry which is preliminary data.</text>
</comment>
<evidence type="ECO:0000256" key="19">
    <source>
        <dbReference type="ARBA" id="ARBA00023136"/>
    </source>
</evidence>
<keyword evidence="10" id="KW-0812">Transmembrane</keyword>
<evidence type="ECO:0000256" key="2">
    <source>
        <dbReference type="ARBA" id="ARBA00004389"/>
    </source>
</evidence>
<comment type="catalytic activity">
    <reaction evidence="26">
        <text>sulcatone + NADPH + O2 + H(+) = 4-methylpent-3-en-1-yl acetate + NADP(+) + H2O</text>
        <dbReference type="Rhea" id="RHEA:54864"/>
        <dbReference type="ChEBI" id="CHEBI:15377"/>
        <dbReference type="ChEBI" id="CHEBI:15378"/>
        <dbReference type="ChEBI" id="CHEBI:15379"/>
        <dbReference type="ChEBI" id="CHEBI:16310"/>
        <dbReference type="ChEBI" id="CHEBI:57783"/>
        <dbReference type="ChEBI" id="CHEBI:58349"/>
        <dbReference type="ChEBI" id="CHEBI:138373"/>
    </reaction>
    <physiologicalReaction direction="left-to-right" evidence="26">
        <dbReference type="Rhea" id="RHEA:54865"/>
    </physiologicalReaction>
</comment>
<evidence type="ECO:0000313" key="36">
    <source>
        <dbReference type="Proteomes" id="UP001209412"/>
    </source>
</evidence>
<dbReference type="InterPro" id="IPR020946">
    <property type="entry name" value="Flavin_mOase-like"/>
</dbReference>
<dbReference type="InterPro" id="IPR036188">
    <property type="entry name" value="FAD/NAD-bd_sf"/>
</dbReference>
<evidence type="ECO:0000256" key="15">
    <source>
        <dbReference type="ARBA" id="ARBA00022989"/>
    </source>
</evidence>